<dbReference type="EMBL" id="CAEZWB010000001">
    <property type="protein sequence ID" value="CAB4638638.1"/>
    <property type="molecule type" value="Genomic_DNA"/>
</dbReference>
<dbReference type="AlphaFoldDB" id="A0A6J6K8D0"/>
<dbReference type="Gene3D" id="3.30.70.100">
    <property type="match status" value="1"/>
</dbReference>
<gene>
    <name evidence="2" type="ORF">UFOPK2166_00004</name>
    <name evidence="3" type="ORF">UFOPK2195_00183</name>
    <name evidence="4" type="ORF">UFOPK2657_00579</name>
    <name evidence="5" type="ORF">UFOPK4000_00750</name>
</gene>
<dbReference type="InterPro" id="IPR007138">
    <property type="entry name" value="ABM_dom"/>
</dbReference>
<evidence type="ECO:0000259" key="1">
    <source>
        <dbReference type="PROSITE" id="PS51725"/>
    </source>
</evidence>
<protein>
    <submittedName>
        <fullName evidence="3">Unannotated protein</fullName>
    </submittedName>
</protein>
<sequence>MSKVSLVVKLKIKEGQRDAVTEAVKPGLATAQAEEGTLTYIFHHDAADANVVWIYETYVNQDACNAHMSTDAFKAFSASLAPFVDGAPEFHFLTPIGGKGA</sequence>
<name>A0A6J6K8D0_9ZZZZ</name>
<dbReference type="GO" id="GO:0003824">
    <property type="term" value="F:catalytic activity"/>
    <property type="evidence" value="ECO:0007669"/>
    <property type="project" value="TreeGrafter"/>
</dbReference>
<dbReference type="EMBL" id="CAFBOT010000123">
    <property type="protein sequence ID" value="CAB4991937.1"/>
    <property type="molecule type" value="Genomic_DNA"/>
</dbReference>
<dbReference type="PROSITE" id="PS51725">
    <property type="entry name" value="ABM"/>
    <property type="match status" value="1"/>
</dbReference>
<dbReference type="InterPro" id="IPR011008">
    <property type="entry name" value="Dimeric_a/b-barrel"/>
</dbReference>
<proteinExistence type="predicted"/>
<evidence type="ECO:0000313" key="3">
    <source>
        <dbReference type="EMBL" id="CAB4645546.1"/>
    </source>
</evidence>
<accession>A0A6J6K8D0</accession>
<dbReference type="Pfam" id="PF03992">
    <property type="entry name" value="ABM"/>
    <property type="match status" value="1"/>
</dbReference>
<reference evidence="3" key="1">
    <citation type="submission" date="2020-05" db="EMBL/GenBank/DDBJ databases">
        <authorList>
            <person name="Chiriac C."/>
            <person name="Salcher M."/>
            <person name="Ghai R."/>
            <person name="Kavagutti S V."/>
        </authorList>
    </citation>
    <scope>NUCLEOTIDE SEQUENCE</scope>
</reference>
<evidence type="ECO:0000313" key="2">
    <source>
        <dbReference type="EMBL" id="CAB4638638.1"/>
    </source>
</evidence>
<dbReference type="EMBL" id="CAEZYG010000085">
    <property type="protein sequence ID" value="CAB4712360.1"/>
    <property type="molecule type" value="Genomic_DNA"/>
</dbReference>
<organism evidence="3">
    <name type="scientific">freshwater metagenome</name>
    <dbReference type="NCBI Taxonomy" id="449393"/>
    <lineage>
        <taxon>unclassified sequences</taxon>
        <taxon>metagenomes</taxon>
        <taxon>ecological metagenomes</taxon>
    </lineage>
</organism>
<dbReference type="SUPFAM" id="SSF54909">
    <property type="entry name" value="Dimeric alpha+beta barrel"/>
    <property type="match status" value="1"/>
</dbReference>
<dbReference type="InterPro" id="IPR050744">
    <property type="entry name" value="AI-2_Isomerase_LsrG"/>
</dbReference>
<evidence type="ECO:0000313" key="4">
    <source>
        <dbReference type="EMBL" id="CAB4712360.1"/>
    </source>
</evidence>
<dbReference type="PANTHER" id="PTHR33336:SF14">
    <property type="entry name" value="ANTIBIOTIC BIOSYNTHESIS MONOOXYGENASE"/>
    <property type="match status" value="1"/>
</dbReference>
<dbReference type="EMBL" id="CAEZWH010000016">
    <property type="protein sequence ID" value="CAB4645546.1"/>
    <property type="molecule type" value="Genomic_DNA"/>
</dbReference>
<feature type="domain" description="ABM" evidence="1">
    <location>
        <begin position="4"/>
        <end position="92"/>
    </location>
</feature>
<dbReference type="PANTHER" id="PTHR33336">
    <property type="entry name" value="QUINOL MONOOXYGENASE YGIN-RELATED"/>
    <property type="match status" value="1"/>
</dbReference>
<evidence type="ECO:0000313" key="5">
    <source>
        <dbReference type="EMBL" id="CAB4991937.1"/>
    </source>
</evidence>